<name>A0A0A9E681_ARUDO</name>
<dbReference type="InterPro" id="IPR050464">
    <property type="entry name" value="Zeta_carotene_desat/Oxidored"/>
</dbReference>
<reference evidence="2" key="1">
    <citation type="submission" date="2014-09" db="EMBL/GenBank/DDBJ databases">
        <authorList>
            <person name="Magalhaes I.L.F."/>
            <person name="Oliveira U."/>
            <person name="Santos F.R."/>
            <person name="Vidigal T.H.D.A."/>
            <person name="Brescovit A.D."/>
            <person name="Santos A.J."/>
        </authorList>
    </citation>
    <scope>NUCLEOTIDE SEQUENCE</scope>
    <source>
        <tissue evidence="2">Shoot tissue taken approximately 20 cm above the soil surface</tissue>
    </source>
</reference>
<dbReference type="GO" id="GO:0016491">
    <property type="term" value="F:oxidoreductase activity"/>
    <property type="evidence" value="ECO:0007669"/>
    <property type="project" value="InterPro"/>
</dbReference>
<dbReference type="Pfam" id="PF13450">
    <property type="entry name" value="NAD_binding_8"/>
    <property type="match status" value="1"/>
</dbReference>
<organism evidence="2">
    <name type="scientific">Arundo donax</name>
    <name type="common">Giant reed</name>
    <name type="synonym">Donax arundinaceus</name>
    <dbReference type="NCBI Taxonomy" id="35708"/>
    <lineage>
        <taxon>Eukaryota</taxon>
        <taxon>Viridiplantae</taxon>
        <taxon>Streptophyta</taxon>
        <taxon>Embryophyta</taxon>
        <taxon>Tracheophyta</taxon>
        <taxon>Spermatophyta</taxon>
        <taxon>Magnoliopsida</taxon>
        <taxon>Liliopsida</taxon>
        <taxon>Poales</taxon>
        <taxon>Poaceae</taxon>
        <taxon>PACMAD clade</taxon>
        <taxon>Arundinoideae</taxon>
        <taxon>Arundineae</taxon>
        <taxon>Arundo</taxon>
    </lineage>
</organism>
<feature type="domain" description="Amine oxidase" evidence="1">
    <location>
        <begin position="257"/>
        <end position="481"/>
    </location>
</feature>
<dbReference type="GO" id="GO:0050660">
    <property type="term" value="F:flavin adenine dinucleotide binding"/>
    <property type="evidence" value="ECO:0007669"/>
    <property type="project" value="UniProtKB-ARBA"/>
</dbReference>
<accession>A0A0A9E681</accession>
<dbReference type="SUPFAM" id="SSF51905">
    <property type="entry name" value="FAD/NAD(P)-binding domain"/>
    <property type="match status" value="1"/>
</dbReference>
<dbReference type="PANTHER" id="PTHR42923:SF24">
    <property type="entry name" value="OS04G0560500 PROTEIN"/>
    <property type="match status" value="1"/>
</dbReference>
<protein>
    <recommendedName>
        <fullName evidence="1">Amine oxidase domain-containing protein</fullName>
    </recommendedName>
</protein>
<dbReference type="Gene3D" id="3.50.50.60">
    <property type="entry name" value="FAD/NAD(P)-binding domain"/>
    <property type="match status" value="1"/>
</dbReference>
<dbReference type="EMBL" id="GBRH01202334">
    <property type="protein sequence ID" value="JAD95561.1"/>
    <property type="molecule type" value="Transcribed_RNA"/>
</dbReference>
<dbReference type="FunFam" id="3.50.50.60:FF:000702">
    <property type="entry name" value="OSJNBa0084K11.8-like protein"/>
    <property type="match status" value="1"/>
</dbReference>
<evidence type="ECO:0000313" key="2">
    <source>
        <dbReference type="EMBL" id="JAD95561.1"/>
    </source>
</evidence>
<dbReference type="AlphaFoldDB" id="A0A0A9E681"/>
<proteinExistence type="predicted"/>
<sequence length="528" mass="58617">MCGCTALVAGGRLPPPALPCWLRRRRRGSSIRAEASPGGESPRKKVAVAGAGWAGLAAAHHLVKQGYDVTLLAAESGPTEEVGLRGFWYPYRNIFSLVDELGISPFTGWNKAAYYSPQGLAVEFPIFHNQPRLPAPFGVFGYPEFPNLPLIDRLTSIPVIAAVIDFDNTDTAWRKYDAMTARELFKMYGCSQRLYKEVFEPAIQAALFAPGEQCSAAATLGMLYYYMLSHQENSDFLLCRGEVEEKIFSPWLKLLELKGLKFVANKLPTSLTIDNDSGCIAAIVCGEDVYETDAFVSAMGISPLQSIVMNSPFIQSDREFANLLRLSTINVISIKLWFDKKITIPKVANVCSGFDDSSGWTFFDLTSIYDDYNEKQITVVEAEIYNASHLLPLNDEHIVSEALSCLIKCIQDFEGVTVVQQLVRRSPSSVMNFLPGSYKYTLRGSTSFPNLFVAGDWIVNRHGSFSKEKAYVTGLEAANRVVDYFGNGDFAKIIAVEGDEAHIEALRNLNRRANELKSQIPFSEFFLQ</sequence>
<dbReference type="Pfam" id="PF01593">
    <property type="entry name" value="Amino_oxidase"/>
    <property type="match status" value="1"/>
</dbReference>
<dbReference type="PANTHER" id="PTHR42923">
    <property type="entry name" value="PROTOPORPHYRINOGEN OXIDASE"/>
    <property type="match status" value="1"/>
</dbReference>
<evidence type="ECO:0000259" key="1">
    <source>
        <dbReference type="Pfam" id="PF01593"/>
    </source>
</evidence>
<dbReference type="InterPro" id="IPR036188">
    <property type="entry name" value="FAD/NAD-bd_sf"/>
</dbReference>
<dbReference type="InterPro" id="IPR002937">
    <property type="entry name" value="Amino_oxidase"/>
</dbReference>
<reference evidence="2" key="2">
    <citation type="journal article" date="2015" name="Data Brief">
        <title>Shoot transcriptome of the giant reed, Arundo donax.</title>
        <authorList>
            <person name="Barrero R.A."/>
            <person name="Guerrero F.D."/>
            <person name="Moolhuijzen P."/>
            <person name="Goolsby J.A."/>
            <person name="Tidwell J."/>
            <person name="Bellgard S.E."/>
            <person name="Bellgard M.I."/>
        </authorList>
    </citation>
    <scope>NUCLEOTIDE SEQUENCE</scope>
    <source>
        <tissue evidence="2">Shoot tissue taken approximately 20 cm above the soil surface</tissue>
    </source>
</reference>